<dbReference type="EMBL" id="QJPH01000301">
    <property type="protein sequence ID" value="PZN79398.1"/>
    <property type="molecule type" value="Genomic_DNA"/>
</dbReference>
<comment type="caution">
    <text evidence="2">The sequence shown here is derived from an EMBL/GenBank/DDBJ whole genome shotgun (WGS) entry which is preliminary data.</text>
</comment>
<dbReference type="AlphaFoldDB" id="A0A2W4RHW6"/>
<evidence type="ECO:0000313" key="3">
    <source>
        <dbReference type="Proteomes" id="UP000249396"/>
    </source>
</evidence>
<keyword evidence="1" id="KW-0472">Membrane</keyword>
<keyword evidence="1" id="KW-1133">Transmembrane helix</keyword>
<gene>
    <name evidence="2" type="ORF">DM484_11525</name>
</gene>
<protein>
    <submittedName>
        <fullName evidence="2">DUF1640 domain-containing protein</fullName>
    </submittedName>
</protein>
<accession>A0A2W4RHW6</accession>
<sequence>MASIILDTLKLHKRLIDAGFDEHQAQALAELQQETAIAVLAGAEHEYHLDDLALKRDLQQTETVLNHEFNFKIDLLRAELKKDLAETKTDLVRWVVAVGLLQSTLIIGILLKIAKLF</sequence>
<evidence type="ECO:0000256" key="1">
    <source>
        <dbReference type="SAM" id="Phobius"/>
    </source>
</evidence>
<feature type="transmembrane region" description="Helical" evidence="1">
    <location>
        <begin position="91"/>
        <end position="111"/>
    </location>
</feature>
<reference evidence="2 3" key="1">
    <citation type="journal article" date="2018" name="Aquat. Microb. Ecol.">
        <title>Gammaproteobacterial methanotrophs dominate.</title>
        <authorList>
            <person name="Rissanen A.J."/>
            <person name="Saarenheimo J."/>
            <person name="Tiirola M."/>
            <person name="Peura S."/>
            <person name="Aalto S.L."/>
            <person name="Karvinen A."/>
            <person name="Nykanen H."/>
        </authorList>
    </citation>
    <scope>NUCLEOTIDE SEQUENCE [LARGE SCALE GENOMIC DNA]</scope>
    <source>
        <strain evidence="2">AMbin10</strain>
    </source>
</reference>
<dbReference type="Proteomes" id="UP000249396">
    <property type="component" value="Unassembled WGS sequence"/>
</dbReference>
<proteinExistence type="predicted"/>
<keyword evidence="1" id="KW-0812">Transmembrane</keyword>
<evidence type="ECO:0000313" key="2">
    <source>
        <dbReference type="EMBL" id="PZN79398.1"/>
    </source>
</evidence>
<name>A0A2W4RHW6_9GAMM</name>
<organism evidence="2 3">
    <name type="scientific">Candidatus Methylumidiphilus alinenensis</name>
    <dbReference type="NCBI Taxonomy" id="2202197"/>
    <lineage>
        <taxon>Bacteria</taxon>
        <taxon>Pseudomonadati</taxon>
        <taxon>Pseudomonadota</taxon>
        <taxon>Gammaproteobacteria</taxon>
        <taxon>Methylococcales</taxon>
        <taxon>Candidatus Methylumidiphilus</taxon>
    </lineage>
</organism>